<dbReference type="EMBL" id="JAUIZM010000008">
    <property type="protein sequence ID" value="KAK1371888.1"/>
    <property type="molecule type" value="Genomic_DNA"/>
</dbReference>
<gene>
    <name evidence="3" type="ORF">POM88_037980</name>
</gene>
<accession>A0AAD8HS50</accession>
<reference evidence="3" key="1">
    <citation type="submission" date="2023-02" db="EMBL/GenBank/DDBJ databases">
        <title>Genome of toxic invasive species Heracleum sosnowskyi carries increased number of genes despite the absence of recent whole-genome duplications.</title>
        <authorList>
            <person name="Schelkunov M."/>
            <person name="Shtratnikova V."/>
            <person name="Makarenko M."/>
            <person name="Klepikova A."/>
            <person name="Omelchenko D."/>
            <person name="Novikova G."/>
            <person name="Obukhova E."/>
            <person name="Bogdanov V."/>
            <person name="Penin A."/>
            <person name="Logacheva M."/>
        </authorList>
    </citation>
    <scope>NUCLEOTIDE SEQUENCE</scope>
    <source>
        <strain evidence="3">Hsosn_3</strain>
        <tissue evidence="3">Leaf</tissue>
    </source>
</reference>
<evidence type="ECO:0000313" key="3">
    <source>
        <dbReference type="EMBL" id="KAK1371888.1"/>
    </source>
</evidence>
<dbReference type="NCBIfam" id="TIGR00756">
    <property type="entry name" value="PPR"/>
    <property type="match status" value="9"/>
</dbReference>
<evidence type="ECO:0000313" key="4">
    <source>
        <dbReference type="Proteomes" id="UP001237642"/>
    </source>
</evidence>
<proteinExistence type="predicted"/>
<dbReference type="PANTHER" id="PTHR47926">
    <property type="entry name" value="PENTATRICOPEPTIDE REPEAT-CONTAINING PROTEIN"/>
    <property type="match status" value="1"/>
</dbReference>
<dbReference type="Pfam" id="PF01535">
    <property type="entry name" value="PPR"/>
    <property type="match status" value="5"/>
</dbReference>
<dbReference type="InterPro" id="IPR011990">
    <property type="entry name" value="TPR-like_helical_dom_sf"/>
</dbReference>
<feature type="repeat" description="PPR" evidence="2">
    <location>
        <begin position="220"/>
        <end position="250"/>
    </location>
</feature>
<dbReference type="GO" id="GO:0009451">
    <property type="term" value="P:RNA modification"/>
    <property type="evidence" value="ECO:0007669"/>
    <property type="project" value="InterPro"/>
</dbReference>
<evidence type="ECO:0000256" key="2">
    <source>
        <dbReference type="PROSITE-ProRule" id="PRU00708"/>
    </source>
</evidence>
<feature type="repeat" description="PPR" evidence="2">
    <location>
        <begin position="286"/>
        <end position="320"/>
    </location>
</feature>
<keyword evidence="4" id="KW-1185">Reference proteome</keyword>
<evidence type="ECO:0000256" key="1">
    <source>
        <dbReference type="ARBA" id="ARBA00022737"/>
    </source>
</evidence>
<feature type="repeat" description="PPR" evidence="2">
    <location>
        <begin position="605"/>
        <end position="639"/>
    </location>
</feature>
<organism evidence="3 4">
    <name type="scientific">Heracleum sosnowskyi</name>
    <dbReference type="NCBI Taxonomy" id="360622"/>
    <lineage>
        <taxon>Eukaryota</taxon>
        <taxon>Viridiplantae</taxon>
        <taxon>Streptophyta</taxon>
        <taxon>Embryophyta</taxon>
        <taxon>Tracheophyta</taxon>
        <taxon>Spermatophyta</taxon>
        <taxon>Magnoliopsida</taxon>
        <taxon>eudicotyledons</taxon>
        <taxon>Gunneridae</taxon>
        <taxon>Pentapetalae</taxon>
        <taxon>asterids</taxon>
        <taxon>campanulids</taxon>
        <taxon>Apiales</taxon>
        <taxon>Apiaceae</taxon>
        <taxon>Apioideae</taxon>
        <taxon>apioid superclade</taxon>
        <taxon>Tordylieae</taxon>
        <taxon>Tordyliinae</taxon>
        <taxon>Heracleum</taxon>
    </lineage>
</organism>
<comment type="caution">
    <text evidence="3">The sequence shown here is derived from an EMBL/GenBank/DDBJ whole genome shotgun (WGS) entry which is preliminary data.</text>
</comment>
<feature type="repeat" description="PPR" evidence="2">
    <location>
        <begin position="492"/>
        <end position="522"/>
    </location>
</feature>
<dbReference type="GO" id="GO:0003723">
    <property type="term" value="F:RNA binding"/>
    <property type="evidence" value="ECO:0007669"/>
    <property type="project" value="InterPro"/>
</dbReference>
<dbReference type="PANTHER" id="PTHR47926:SF347">
    <property type="entry name" value="PENTATRICOPEPTIDE REPEAT-CONTAINING PROTEIN"/>
    <property type="match status" value="1"/>
</dbReference>
<dbReference type="PROSITE" id="PS51375">
    <property type="entry name" value="PPR"/>
    <property type="match status" value="9"/>
</dbReference>
<reference evidence="3" key="2">
    <citation type="submission" date="2023-05" db="EMBL/GenBank/DDBJ databases">
        <authorList>
            <person name="Schelkunov M.I."/>
        </authorList>
    </citation>
    <scope>NUCLEOTIDE SEQUENCE</scope>
    <source>
        <strain evidence="3">Hsosn_3</strain>
        <tissue evidence="3">Leaf</tissue>
    </source>
</reference>
<sequence length="703" mass="79193">MAILQTGFLPYNHLVFTDNFFPNFTPQKTKLFSKNLNNEASTARNLQLKRRALLTKKNPHSHLDLVADIKRRNCDYEFGKSEESDPFSSIFESNSRLWCYNCKQVHGYFVKLGGVGWNSLIGSKIAVFYLRSGGLLGDARKMFDEMTERSVEVYAALIGSYCRCEKWVEVFSVFGLMVFDGVLPDRFLVPRILKACSAVKLERIGRMIHGYVVRREFGSDVFVSNALIDVYANCGNLGYARSVFDVMRERDVVSWTALVSAYMDEGLICEAEDTFQSMEISGVKPDLISWNALVSGYARNGEVHRSVCCLEEMQVNGVMPKVTSWNAVISGCVYNGCYEDALVVFCKMLRFPERPNAVTIVSSLSSCARLEDLKIGKAIHGYTLKRELHRNEHVVGSLVDMYSKCARNDCVEKVFLTAGTKNIVMWNEMIASSVNVGKMDSALQLFKTMQNDGIRPDEFTYNTLLAGLARNGYKNEAYALLADMVSTNLQLDVVTFNVLINGFQQAGLSREALKLFRNMQLPTKGWLFDRRPHLSVRPNVVSTTGSLAACADLLQLQQGKEIHGYVIKNGFEDNIFVQCALVDVYAKCHDIGSATKVFWNIKDRNTITWNTMISGFIKNSQPEKALEYFCEMLRESIEPTSITFMTLVPACGEMEALNVGKQCHCYILKSLFSEHKNALVGALRNMYEKCNCTEDARLICDPI</sequence>
<dbReference type="Pfam" id="PF12854">
    <property type="entry name" value="PPR_1"/>
    <property type="match status" value="1"/>
</dbReference>
<dbReference type="AlphaFoldDB" id="A0AAD8HS50"/>
<feature type="repeat" description="PPR" evidence="2">
    <location>
        <begin position="422"/>
        <end position="456"/>
    </location>
</feature>
<dbReference type="InterPro" id="IPR046960">
    <property type="entry name" value="PPR_At4g14850-like_plant"/>
</dbReference>
<keyword evidence="1" id="KW-0677">Repeat</keyword>
<dbReference type="Pfam" id="PF13041">
    <property type="entry name" value="PPR_2"/>
    <property type="match status" value="2"/>
</dbReference>
<feature type="repeat" description="PPR" evidence="2">
    <location>
        <begin position="457"/>
        <end position="491"/>
    </location>
</feature>
<dbReference type="InterPro" id="IPR002885">
    <property type="entry name" value="PPR_rpt"/>
</dbReference>
<feature type="repeat" description="PPR" evidence="2">
    <location>
        <begin position="321"/>
        <end position="355"/>
    </location>
</feature>
<dbReference type="FunFam" id="1.25.40.10:FF:000344">
    <property type="entry name" value="Pentatricopeptide repeat-containing protein"/>
    <property type="match status" value="1"/>
</dbReference>
<dbReference type="Proteomes" id="UP001237642">
    <property type="component" value="Unassembled WGS sequence"/>
</dbReference>
<dbReference type="Gene3D" id="1.25.40.10">
    <property type="entry name" value="Tetratricopeptide repeat domain"/>
    <property type="match status" value="6"/>
</dbReference>
<name>A0AAD8HS50_9APIA</name>
<feature type="repeat" description="PPR" evidence="2">
    <location>
        <begin position="150"/>
        <end position="184"/>
    </location>
</feature>
<feature type="repeat" description="PPR" evidence="2">
    <location>
        <begin position="251"/>
        <end position="285"/>
    </location>
</feature>
<protein>
    <submittedName>
        <fullName evidence="3">Pentatricopeptide repeat-containing protein</fullName>
    </submittedName>
</protein>